<dbReference type="Proteomes" id="UP000593566">
    <property type="component" value="Unassembled WGS sequence"/>
</dbReference>
<feature type="compositionally biased region" description="Basic and acidic residues" evidence="1">
    <location>
        <begin position="1"/>
        <end position="18"/>
    </location>
</feature>
<dbReference type="GeneID" id="59339231"/>
<gene>
    <name evidence="2" type="ORF">HO133_010841</name>
</gene>
<keyword evidence="3" id="KW-1185">Reference proteome</keyword>
<organism evidence="2 3">
    <name type="scientific">Letharia lupina</name>
    <dbReference type="NCBI Taxonomy" id="560253"/>
    <lineage>
        <taxon>Eukaryota</taxon>
        <taxon>Fungi</taxon>
        <taxon>Dikarya</taxon>
        <taxon>Ascomycota</taxon>
        <taxon>Pezizomycotina</taxon>
        <taxon>Lecanoromycetes</taxon>
        <taxon>OSLEUM clade</taxon>
        <taxon>Lecanoromycetidae</taxon>
        <taxon>Lecanorales</taxon>
        <taxon>Lecanorineae</taxon>
        <taxon>Parmeliaceae</taxon>
        <taxon>Letharia</taxon>
    </lineage>
</organism>
<evidence type="ECO:0000256" key="1">
    <source>
        <dbReference type="SAM" id="MobiDB-lite"/>
    </source>
</evidence>
<protein>
    <submittedName>
        <fullName evidence="2">Uncharacterized protein</fullName>
    </submittedName>
</protein>
<dbReference type="EMBL" id="JACCJB010000009">
    <property type="protein sequence ID" value="KAF6224266.1"/>
    <property type="molecule type" value="Genomic_DNA"/>
</dbReference>
<proteinExistence type="predicted"/>
<dbReference type="AlphaFoldDB" id="A0A8H6CJG7"/>
<accession>A0A8H6CJG7</accession>
<evidence type="ECO:0000313" key="3">
    <source>
        <dbReference type="Proteomes" id="UP000593566"/>
    </source>
</evidence>
<name>A0A8H6CJG7_9LECA</name>
<feature type="region of interest" description="Disordered" evidence="1">
    <location>
        <begin position="1"/>
        <end position="23"/>
    </location>
</feature>
<sequence length="165" mass="18821">MPSGDRLDTVRIPHDGSSCKEMSMPLASPGEGGISLEKCNNVEKQLLCFPQAWACEAKDAQRFSWEHRSLIRIKAESLSEFSPEWRADYFMYTCLDKTSGLPLNRYLDEVSDTKVYGDAIVFQMYKGQYRHLGRDFILAAEDEEYPRVVLQAILSQKNILTSQNS</sequence>
<reference evidence="2 3" key="1">
    <citation type="journal article" date="2020" name="Genomics">
        <title>Complete, high-quality genomes from long-read metagenomic sequencing of two wolf lichen thalli reveals enigmatic genome architecture.</title>
        <authorList>
            <person name="McKenzie S.K."/>
            <person name="Walston R.F."/>
            <person name="Allen J.L."/>
        </authorList>
    </citation>
    <scope>NUCLEOTIDE SEQUENCE [LARGE SCALE GENOMIC DNA]</scope>
    <source>
        <strain evidence="2">WasteWater1</strain>
    </source>
</reference>
<dbReference type="RefSeq" id="XP_037153326.1">
    <property type="nucleotide sequence ID" value="XM_037301692.1"/>
</dbReference>
<evidence type="ECO:0000313" key="2">
    <source>
        <dbReference type="EMBL" id="KAF6224266.1"/>
    </source>
</evidence>
<comment type="caution">
    <text evidence="2">The sequence shown here is derived from an EMBL/GenBank/DDBJ whole genome shotgun (WGS) entry which is preliminary data.</text>
</comment>